<dbReference type="GO" id="GO:0005856">
    <property type="term" value="C:cytoskeleton"/>
    <property type="evidence" value="ECO:0007669"/>
    <property type="project" value="UniProtKB-SubCell"/>
</dbReference>
<dbReference type="Proteomes" id="UP001194580">
    <property type="component" value="Unassembled WGS sequence"/>
</dbReference>
<dbReference type="SMART" id="SM00392">
    <property type="entry name" value="PROF"/>
    <property type="match status" value="1"/>
</dbReference>
<gene>
    <name evidence="8" type="primary">PFY1_1</name>
    <name evidence="8" type="ORF">BGZ95_001171</name>
</gene>
<comment type="function">
    <text evidence="6">Binds to actin and affects the structure of the cytoskeleton. At high concentrations, profilin prevents the polymerization of actin, whereas it enhances it at low concentrations.</text>
</comment>
<dbReference type="PANTHER" id="PTHR11604:SF0">
    <property type="entry name" value="PROFILIN"/>
    <property type="match status" value="1"/>
</dbReference>
<dbReference type="SUPFAM" id="SSF55770">
    <property type="entry name" value="Profilin (actin-binding protein)"/>
    <property type="match status" value="1"/>
</dbReference>
<dbReference type="PANTHER" id="PTHR11604">
    <property type="entry name" value="PROFILIN"/>
    <property type="match status" value="1"/>
</dbReference>
<dbReference type="GO" id="GO:0003785">
    <property type="term" value="F:actin monomer binding"/>
    <property type="evidence" value="ECO:0007669"/>
    <property type="project" value="TreeGrafter"/>
</dbReference>
<evidence type="ECO:0000256" key="6">
    <source>
        <dbReference type="RuleBase" id="RU003908"/>
    </source>
</evidence>
<evidence type="ECO:0000256" key="2">
    <source>
        <dbReference type="ARBA" id="ARBA00010058"/>
    </source>
</evidence>
<accession>A0AAD4H3X5</accession>
<dbReference type="AlphaFoldDB" id="A0AAD4H3X5"/>
<evidence type="ECO:0000256" key="3">
    <source>
        <dbReference type="ARBA" id="ARBA00022490"/>
    </source>
</evidence>
<evidence type="ECO:0000256" key="7">
    <source>
        <dbReference type="RuleBase" id="RU003909"/>
    </source>
</evidence>
<dbReference type="GO" id="GO:0005938">
    <property type="term" value="C:cell cortex"/>
    <property type="evidence" value="ECO:0007669"/>
    <property type="project" value="TreeGrafter"/>
</dbReference>
<evidence type="ECO:0000256" key="5">
    <source>
        <dbReference type="ARBA" id="ARBA00023212"/>
    </source>
</evidence>
<dbReference type="InterPro" id="IPR005455">
    <property type="entry name" value="PFN_euk"/>
</dbReference>
<comment type="caution">
    <text evidence="8">The sequence shown here is derived from an EMBL/GenBank/DDBJ whole genome shotgun (WGS) entry which is preliminary data.</text>
</comment>
<evidence type="ECO:0000256" key="4">
    <source>
        <dbReference type="ARBA" id="ARBA00023203"/>
    </source>
</evidence>
<comment type="subcellular location">
    <subcellularLocation>
        <location evidence="1">Cytoplasm</location>
        <location evidence="1">Cytoskeleton</location>
    </subcellularLocation>
</comment>
<keyword evidence="3" id="KW-0963">Cytoplasm</keyword>
<dbReference type="InterPro" id="IPR036140">
    <property type="entry name" value="PFN_sf"/>
</dbReference>
<keyword evidence="9" id="KW-1185">Reference proteome</keyword>
<comment type="similarity">
    <text evidence="2 7">Belongs to the profilin family.</text>
</comment>
<dbReference type="PROSITE" id="PS00414">
    <property type="entry name" value="PROFILIN"/>
    <property type="match status" value="1"/>
</dbReference>
<name>A0AAD4H3X5_9FUNG</name>
<evidence type="ECO:0000313" key="8">
    <source>
        <dbReference type="EMBL" id="KAG0271091.1"/>
    </source>
</evidence>
<keyword evidence="5 6" id="KW-0206">Cytoskeleton</keyword>
<dbReference type="CDD" id="cd00148">
    <property type="entry name" value="PROF"/>
    <property type="match status" value="1"/>
</dbReference>
<sequence length="135" mass="14330">MSWQAYVDDNLVGTGKVAKAAIFGTDGSLWASSAGYNVEPVEIQRLIAAFDNSDDIAANGLYLEGKKFFYLRSGDASIYARLVSVSNPTHNGDGGVTCVKTNKAILLGHYANNTPAGDSTVVVESLGDYLRDTGF</sequence>
<dbReference type="InterPro" id="IPR027310">
    <property type="entry name" value="Profilin_CS"/>
</dbReference>
<dbReference type="InterPro" id="IPR048278">
    <property type="entry name" value="PFN"/>
</dbReference>
<proteinExistence type="inferred from homology"/>
<dbReference type="Gene3D" id="3.30.450.30">
    <property type="entry name" value="Dynein light chain 2a, cytoplasmic"/>
    <property type="match status" value="1"/>
</dbReference>
<dbReference type="PRINTS" id="PR00392">
    <property type="entry name" value="PROFILIN"/>
</dbReference>
<evidence type="ECO:0000256" key="1">
    <source>
        <dbReference type="ARBA" id="ARBA00004245"/>
    </source>
</evidence>
<keyword evidence="4 7" id="KW-0009">Actin-binding</keyword>
<organism evidence="8 9">
    <name type="scientific">Linnemannia exigua</name>
    <dbReference type="NCBI Taxonomy" id="604196"/>
    <lineage>
        <taxon>Eukaryota</taxon>
        <taxon>Fungi</taxon>
        <taxon>Fungi incertae sedis</taxon>
        <taxon>Mucoromycota</taxon>
        <taxon>Mortierellomycotina</taxon>
        <taxon>Mortierellomycetes</taxon>
        <taxon>Mortierellales</taxon>
        <taxon>Mortierellaceae</taxon>
        <taxon>Linnemannia</taxon>
    </lineage>
</organism>
<evidence type="ECO:0000313" key="9">
    <source>
        <dbReference type="Proteomes" id="UP001194580"/>
    </source>
</evidence>
<dbReference type="Pfam" id="PF00235">
    <property type="entry name" value="Profilin"/>
    <property type="match status" value="1"/>
</dbReference>
<protein>
    <recommendedName>
        <fullName evidence="7">Profilin</fullName>
    </recommendedName>
</protein>
<dbReference type="EMBL" id="JAAAIL010001230">
    <property type="protein sequence ID" value="KAG0271091.1"/>
    <property type="molecule type" value="Genomic_DNA"/>
</dbReference>
<comment type="subunit">
    <text evidence="6">Occurs in many kinds of cells as a complex with monomeric actin in a 1:1 ratio.</text>
</comment>
<dbReference type="FunFam" id="3.30.450.30:FF:000001">
    <property type="entry name" value="Profilin"/>
    <property type="match status" value="1"/>
</dbReference>
<dbReference type="PRINTS" id="PR01640">
    <property type="entry name" value="PROFILINPLNT"/>
</dbReference>
<reference evidence="8" key="1">
    <citation type="journal article" date="2020" name="Fungal Divers.">
        <title>Resolving the Mortierellaceae phylogeny through synthesis of multi-gene phylogenetics and phylogenomics.</title>
        <authorList>
            <person name="Vandepol N."/>
            <person name="Liber J."/>
            <person name="Desiro A."/>
            <person name="Na H."/>
            <person name="Kennedy M."/>
            <person name="Barry K."/>
            <person name="Grigoriev I.V."/>
            <person name="Miller A.N."/>
            <person name="O'Donnell K."/>
            <person name="Stajich J.E."/>
            <person name="Bonito G."/>
        </authorList>
    </citation>
    <scope>NUCLEOTIDE SEQUENCE</scope>
    <source>
        <strain evidence="8">NRRL 28262</strain>
    </source>
</reference>